<keyword evidence="2" id="KW-0732">Signal</keyword>
<organism evidence="3 4">
    <name type="scientific">Coprinellus micaceus</name>
    <name type="common">Glistening ink-cap mushroom</name>
    <name type="synonym">Coprinus micaceus</name>
    <dbReference type="NCBI Taxonomy" id="71717"/>
    <lineage>
        <taxon>Eukaryota</taxon>
        <taxon>Fungi</taxon>
        <taxon>Dikarya</taxon>
        <taxon>Basidiomycota</taxon>
        <taxon>Agaricomycotina</taxon>
        <taxon>Agaricomycetes</taxon>
        <taxon>Agaricomycetidae</taxon>
        <taxon>Agaricales</taxon>
        <taxon>Agaricineae</taxon>
        <taxon>Psathyrellaceae</taxon>
        <taxon>Coprinellus</taxon>
    </lineage>
</organism>
<evidence type="ECO:0000256" key="1">
    <source>
        <dbReference type="SAM" id="MobiDB-lite"/>
    </source>
</evidence>
<evidence type="ECO:0000313" key="3">
    <source>
        <dbReference type="EMBL" id="TEB35184.1"/>
    </source>
</evidence>
<dbReference type="AlphaFoldDB" id="A0A4Y7TMK8"/>
<name>A0A4Y7TMK8_COPMI</name>
<reference evidence="3 4" key="1">
    <citation type="journal article" date="2019" name="Nat. Ecol. Evol.">
        <title>Megaphylogeny resolves global patterns of mushroom evolution.</title>
        <authorList>
            <person name="Varga T."/>
            <person name="Krizsan K."/>
            <person name="Foldi C."/>
            <person name="Dima B."/>
            <person name="Sanchez-Garcia M."/>
            <person name="Sanchez-Ramirez S."/>
            <person name="Szollosi G.J."/>
            <person name="Szarkandi J.G."/>
            <person name="Papp V."/>
            <person name="Albert L."/>
            <person name="Andreopoulos W."/>
            <person name="Angelini C."/>
            <person name="Antonin V."/>
            <person name="Barry K.W."/>
            <person name="Bougher N.L."/>
            <person name="Buchanan P."/>
            <person name="Buyck B."/>
            <person name="Bense V."/>
            <person name="Catcheside P."/>
            <person name="Chovatia M."/>
            <person name="Cooper J."/>
            <person name="Damon W."/>
            <person name="Desjardin D."/>
            <person name="Finy P."/>
            <person name="Geml J."/>
            <person name="Haridas S."/>
            <person name="Hughes K."/>
            <person name="Justo A."/>
            <person name="Karasinski D."/>
            <person name="Kautmanova I."/>
            <person name="Kiss B."/>
            <person name="Kocsube S."/>
            <person name="Kotiranta H."/>
            <person name="LaButti K.M."/>
            <person name="Lechner B.E."/>
            <person name="Liimatainen K."/>
            <person name="Lipzen A."/>
            <person name="Lukacs Z."/>
            <person name="Mihaltcheva S."/>
            <person name="Morgado L.N."/>
            <person name="Niskanen T."/>
            <person name="Noordeloos M.E."/>
            <person name="Ohm R.A."/>
            <person name="Ortiz-Santana B."/>
            <person name="Ovrebo C."/>
            <person name="Racz N."/>
            <person name="Riley R."/>
            <person name="Savchenko A."/>
            <person name="Shiryaev A."/>
            <person name="Soop K."/>
            <person name="Spirin V."/>
            <person name="Szebenyi C."/>
            <person name="Tomsovsky M."/>
            <person name="Tulloss R.E."/>
            <person name="Uehling J."/>
            <person name="Grigoriev I.V."/>
            <person name="Vagvolgyi C."/>
            <person name="Papp T."/>
            <person name="Martin F.M."/>
            <person name="Miettinen O."/>
            <person name="Hibbett D.S."/>
            <person name="Nagy L.G."/>
        </authorList>
    </citation>
    <scope>NUCLEOTIDE SEQUENCE [LARGE SCALE GENOMIC DNA]</scope>
    <source>
        <strain evidence="3 4">FP101781</strain>
    </source>
</reference>
<evidence type="ECO:0000256" key="2">
    <source>
        <dbReference type="SAM" id="SignalP"/>
    </source>
</evidence>
<feature type="region of interest" description="Disordered" evidence="1">
    <location>
        <begin position="302"/>
        <end position="358"/>
    </location>
</feature>
<feature type="signal peptide" evidence="2">
    <location>
        <begin position="1"/>
        <end position="19"/>
    </location>
</feature>
<sequence>MVAPFYLLSFLSLFCDDLTVEWLGGTGPFSLLIVPVFGVQRNVTIPDSAFSGGKGSYTMKLQLAKERRFVLTMSDSTGFAAGGTTEVMLVGASSGASCDTADPAIAFPFQLNSALQQCRAFAFTGYQSAVQPVTIWMVVPGGTSQIVRPGAGSSYSWTANVAAGTSMIFMMTDGRGGAGGASDLLTVGASDASSSIETAPPAATTKSDGVPISAIAGTVIGSLLFLAVIFRKSRRMPSDGTFFGGPPPSNPYGSPPTGVPQYYPYTANSNTALDNPFADGTATPMNDLTPAQSQFALQQSSDPFQAPPVRRSYYPPSPSLPPMASQDPFNPTLPGAIAGAPIQSQETSSSQRKAAMAGVTSYTPSRFIVHTDADDELPPPDEDGVVELPPQYTERRTGPKRKLSVMNPSRPSADSVLQPDPAYPPPPTNPSYSNVSPFS</sequence>
<comment type="caution">
    <text evidence="3">The sequence shown here is derived from an EMBL/GenBank/DDBJ whole genome shotgun (WGS) entry which is preliminary data.</text>
</comment>
<feature type="region of interest" description="Disordered" evidence="1">
    <location>
        <begin position="371"/>
        <end position="439"/>
    </location>
</feature>
<feature type="compositionally biased region" description="Polar residues" evidence="1">
    <location>
        <begin position="342"/>
        <end position="352"/>
    </location>
</feature>
<dbReference type="OrthoDB" id="2591431at2759"/>
<dbReference type="Proteomes" id="UP000298030">
    <property type="component" value="Unassembled WGS sequence"/>
</dbReference>
<feature type="compositionally biased region" description="Acidic residues" evidence="1">
    <location>
        <begin position="373"/>
        <end position="385"/>
    </location>
</feature>
<evidence type="ECO:0008006" key="5">
    <source>
        <dbReference type="Google" id="ProtNLM"/>
    </source>
</evidence>
<keyword evidence="4" id="KW-1185">Reference proteome</keyword>
<protein>
    <recommendedName>
        <fullName evidence="5">Transmembrane protein</fullName>
    </recommendedName>
</protein>
<feature type="compositionally biased region" description="Low complexity" evidence="1">
    <location>
        <begin position="430"/>
        <end position="439"/>
    </location>
</feature>
<dbReference type="STRING" id="71717.A0A4Y7TMK8"/>
<feature type="chain" id="PRO_5021293460" description="Transmembrane protein" evidence="2">
    <location>
        <begin position="20"/>
        <end position="439"/>
    </location>
</feature>
<feature type="region of interest" description="Disordered" evidence="1">
    <location>
        <begin position="240"/>
        <end position="266"/>
    </location>
</feature>
<evidence type="ECO:0000313" key="4">
    <source>
        <dbReference type="Proteomes" id="UP000298030"/>
    </source>
</evidence>
<accession>A0A4Y7TMK8</accession>
<dbReference type="EMBL" id="QPFP01000008">
    <property type="protein sequence ID" value="TEB35184.1"/>
    <property type="molecule type" value="Genomic_DNA"/>
</dbReference>
<gene>
    <name evidence="3" type="ORF">FA13DRAFT_1728999</name>
</gene>
<feature type="compositionally biased region" description="Pro residues" evidence="1">
    <location>
        <begin position="245"/>
        <end position="258"/>
    </location>
</feature>
<proteinExistence type="predicted"/>